<dbReference type="NCBIfam" id="NF008112">
    <property type="entry name" value="PRK10859.1"/>
    <property type="match status" value="1"/>
</dbReference>
<comment type="function">
    <text evidence="8">Murein-degrading enzyme that degrades murein glycan strands and insoluble, high-molecular weight murein sacculi, with the concomitant formation of a 1,6-anhydromuramoyl product. Lytic transglycosylases (LTs) play an integral role in the metabolism of the peptidoglycan (PG) sacculus. Their lytic action creates space within the PG sacculus to allow for its expansion as well as for the insertion of various structures such as secretion systems and flagella.</text>
</comment>
<dbReference type="Proteomes" id="UP000259273">
    <property type="component" value="Unassembled WGS sequence"/>
</dbReference>
<dbReference type="HAMAP" id="MF_02016">
    <property type="entry name" value="MltF"/>
    <property type="match status" value="1"/>
</dbReference>
<proteinExistence type="inferred from homology"/>
<evidence type="ECO:0000256" key="1">
    <source>
        <dbReference type="ARBA" id="ARBA00007734"/>
    </source>
</evidence>
<dbReference type="STRING" id="1121937.GCA_000423125_00651"/>
<dbReference type="AlphaFoldDB" id="A0A3C1KKB3"/>
<dbReference type="SUPFAM" id="SSF53850">
    <property type="entry name" value="Periplasmic binding protein-like II"/>
    <property type="match status" value="1"/>
</dbReference>
<dbReference type="InterPro" id="IPR008258">
    <property type="entry name" value="Transglycosylase_SLT_dom_1"/>
</dbReference>
<dbReference type="CDD" id="cd01009">
    <property type="entry name" value="PBP2_YfhD_N"/>
    <property type="match status" value="1"/>
</dbReference>
<evidence type="ECO:0000259" key="9">
    <source>
        <dbReference type="SMART" id="SM00062"/>
    </source>
</evidence>
<dbReference type="Pfam" id="PF00497">
    <property type="entry name" value="SBP_bac_3"/>
    <property type="match status" value="1"/>
</dbReference>
<keyword evidence="7 8" id="KW-0961">Cell wall biogenesis/degradation</keyword>
<evidence type="ECO:0000256" key="4">
    <source>
        <dbReference type="ARBA" id="ARBA00023136"/>
    </source>
</evidence>
<comment type="similarity">
    <text evidence="8">In the N-terminal section; belongs to the bacterial solute-binding protein 3 family.</text>
</comment>
<dbReference type="SUPFAM" id="SSF53955">
    <property type="entry name" value="Lysozyme-like"/>
    <property type="match status" value="1"/>
</dbReference>
<dbReference type="InterPro" id="IPR001638">
    <property type="entry name" value="Solute-binding_3/MltF_N"/>
</dbReference>
<feature type="domain" description="Solute-binding protein family 3/N-terminal" evidence="9">
    <location>
        <begin position="26"/>
        <end position="252"/>
    </location>
</feature>
<evidence type="ECO:0000256" key="8">
    <source>
        <dbReference type="HAMAP-Rule" id="MF_02016"/>
    </source>
</evidence>
<evidence type="ECO:0000313" key="11">
    <source>
        <dbReference type="Proteomes" id="UP000259273"/>
    </source>
</evidence>
<dbReference type="PANTHER" id="PTHR35936">
    <property type="entry name" value="MEMBRANE-BOUND LYTIC MUREIN TRANSGLYCOSYLASE F"/>
    <property type="match status" value="1"/>
</dbReference>
<evidence type="ECO:0000256" key="2">
    <source>
        <dbReference type="ARBA" id="ARBA00010333"/>
    </source>
</evidence>
<comment type="caution">
    <text evidence="10">The sequence shown here is derived from an EMBL/GenBank/DDBJ whole genome shotgun (WGS) entry which is preliminary data.</text>
</comment>
<dbReference type="GO" id="GO:0008933">
    <property type="term" value="F:peptidoglycan lytic transglycosylase activity"/>
    <property type="evidence" value="ECO:0007669"/>
    <property type="project" value="UniProtKB-UniRule"/>
</dbReference>
<feature type="active site" evidence="8">
    <location>
        <position position="299"/>
    </location>
</feature>
<organism evidence="10 11">
    <name type="scientific">Haliea salexigens</name>
    <dbReference type="NCBI Taxonomy" id="287487"/>
    <lineage>
        <taxon>Bacteria</taxon>
        <taxon>Pseudomonadati</taxon>
        <taxon>Pseudomonadota</taxon>
        <taxon>Gammaproteobacteria</taxon>
        <taxon>Cellvibrionales</taxon>
        <taxon>Halieaceae</taxon>
        <taxon>Haliea</taxon>
    </lineage>
</organism>
<sequence length="468" mass="52474">MGLVALALLAGCSRGDALRQVLVDGELVVVSRNSPTTFYLDKGGAAGFEHDLAQLFADELGVSLQMDTAYSLSGIFRRLQRREAHIAAAGLSLTDARSAQFNHSMPYASLVPRVVYRTGKRKPSGLDDIEGLHLIVLAGSSHEQTLRDLQSAAWPELSWEAVRGADTMELLERVDSGSADIAVIDSNEFRMQQSLYSRLDVAFNLGSEQDMVWYFPPGDDYNALVDRADAFLAELQEDGRLEQLREQHFGHNTVLSRVGSHVFARNIRSKLPAYADLIRQVAEEYKLDWHLLAAIAYQESHWDPEATSPTGVRGMMMLTRPTAREMGVKDRLDPLQSLRGGARYLKNIRRRLPADISEPDRTWLALAAYNIGLAHLEDARVLTEQRGGDPHLWSDVLETLPLLQKREHYRTTRYGYARGGEAASFVQNIRHYYSILQWKDMSANQPGQPLDPMNFLPTALRGERFLAL</sequence>
<keyword evidence="5 8" id="KW-0998">Cell outer membrane</keyword>
<dbReference type="Pfam" id="PF01464">
    <property type="entry name" value="SLT"/>
    <property type="match status" value="1"/>
</dbReference>
<evidence type="ECO:0000313" key="10">
    <source>
        <dbReference type="EMBL" id="HAN27075.1"/>
    </source>
</evidence>
<dbReference type="PROSITE" id="PS00922">
    <property type="entry name" value="TRANSGLYCOSYLASE"/>
    <property type="match status" value="1"/>
</dbReference>
<evidence type="ECO:0000256" key="6">
    <source>
        <dbReference type="ARBA" id="ARBA00023239"/>
    </source>
</evidence>
<dbReference type="InterPro" id="IPR023346">
    <property type="entry name" value="Lysozyme-like_dom_sf"/>
</dbReference>
<dbReference type="GO" id="GO:0016998">
    <property type="term" value="P:cell wall macromolecule catabolic process"/>
    <property type="evidence" value="ECO:0007669"/>
    <property type="project" value="UniProtKB-UniRule"/>
</dbReference>
<dbReference type="InterPro" id="IPR023703">
    <property type="entry name" value="MltF"/>
</dbReference>
<dbReference type="SMART" id="SM00062">
    <property type="entry name" value="PBPb"/>
    <property type="match status" value="1"/>
</dbReference>
<dbReference type="CDD" id="cd13403">
    <property type="entry name" value="MLTF-like"/>
    <property type="match status" value="1"/>
</dbReference>
<comment type="catalytic activity">
    <reaction evidence="8">
        <text>Exolytic cleavage of the (1-&gt;4)-beta-glycosidic linkage between N-acetylmuramic acid (MurNAc) and N-acetylglucosamine (GlcNAc) residues in peptidoglycan, from either the reducing or the non-reducing ends of the peptidoglycan chains, with concomitant formation of a 1,6-anhydrobond in the MurNAc residue.</text>
        <dbReference type="EC" id="4.2.2.n1"/>
    </reaction>
</comment>
<comment type="caution">
    <text evidence="8">Lacks conserved residue(s) required for the propagation of feature annotation.</text>
</comment>
<comment type="subcellular location">
    <subcellularLocation>
        <location evidence="8">Cell outer membrane</location>
        <topology evidence="8">Peripheral membrane protein</topology>
    </subcellularLocation>
    <text evidence="8">Attached to the inner leaflet of the outer membrane.</text>
</comment>
<dbReference type="Gene3D" id="1.10.530.10">
    <property type="match status" value="1"/>
</dbReference>
<dbReference type="GO" id="GO:0071555">
    <property type="term" value="P:cell wall organization"/>
    <property type="evidence" value="ECO:0007669"/>
    <property type="project" value="UniProtKB-KW"/>
</dbReference>
<protein>
    <recommendedName>
        <fullName evidence="8">Membrane-bound lytic murein transglycosylase F</fullName>
        <ecNumber evidence="8">4.2.2.n1</ecNumber>
    </recommendedName>
    <alternativeName>
        <fullName evidence="8">Murein lyase F</fullName>
    </alternativeName>
</protein>
<dbReference type="GO" id="GO:0009279">
    <property type="term" value="C:cell outer membrane"/>
    <property type="evidence" value="ECO:0007669"/>
    <property type="project" value="UniProtKB-SubCell"/>
</dbReference>
<name>A0A3C1KKB3_9GAMM</name>
<keyword evidence="4 8" id="KW-0472">Membrane</keyword>
<keyword evidence="6 8" id="KW-0456">Lyase</keyword>
<dbReference type="Gene3D" id="3.40.190.10">
    <property type="entry name" value="Periplasmic binding protein-like II"/>
    <property type="match status" value="2"/>
</dbReference>
<dbReference type="GO" id="GO:0009253">
    <property type="term" value="P:peptidoglycan catabolic process"/>
    <property type="evidence" value="ECO:0007669"/>
    <property type="project" value="TreeGrafter"/>
</dbReference>
<comment type="domain">
    <text evidence="8">The N-terminal domain does not have lytic activity and probably modulates enzymatic activity. The C-terminal domain is the catalytic active domain.</text>
</comment>
<dbReference type="PANTHER" id="PTHR35936:SF32">
    <property type="entry name" value="MEMBRANE-BOUND LYTIC MUREIN TRANSGLYCOSYLASE F"/>
    <property type="match status" value="1"/>
</dbReference>
<gene>
    <name evidence="8" type="primary">mltF</name>
    <name evidence="10" type="ORF">DCP75_05035</name>
</gene>
<dbReference type="EC" id="4.2.2.n1" evidence="8"/>
<comment type="similarity">
    <text evidence="1">Belongs to the transglycosylase Slt family.</text>
</comment>
<feature type="region of interest" description="LT domain" evidence="8">
    <location>
        <begin position="253"/>
        <end position="468"/>
    </location>
</feature>
<keyword evidence="3 8" id="KW-0732">Signal</keyword>
<dbReference type="EMBL" id="DMND01000073">
    <property type="protein sequence ID" value="HAN27075.1"/>
    <property type="molecule type" value="Genomic_DNA"/>
</dbReference>
<evidence type="ECO:0000256" key="7">
    <source>
        <dbReference type="ARBA" id="ARBA00023316"/>
    </source>
</evidence>
<reference evidence="10 11" key="1">
    <citation type="journal article" date="2018" name="Nat. Biotechnol.">
        <title>A standardized bacterial taxonomy based on genome phylogeny substantially revises the tree of life.</title>
        <authorList>
            <person name="Parks D.H."/>
            <person name="Chuvochina M."/>
            <person name="Waite D.W."/>
            <person name="Rinke C."/>
            <person name="Skarshewski A."/>
            <person name="Chaumeil P.A."/>
            <person name="Hugenholtz P."/>
        </authorList>
    </citation>
    <scope>NUCLEOTIDE SEQUENCE [LARGE SCALE GENOMIC DNA]</scope>
    <source>
        <strain evidence="10">UBA9158</strain>
    </source>
</reference>
<evidence type="ECO:0000256" key="3">
    <source>
        <dbReference type="ARBA" id="ARBA00022729"/>
    </source>
</evidence>
<evidence type="ECO:0000256" key="5">
    <source>
        <dbReference type="ARBA" id="ARBA00023237"/>
    </source>
</evidence>
<comment type="similarity">
    <text evidence="8">In the C-terminal section; belongs to the transglycosylase Slt family.</text>
</comment>
<comment type="similarity">
    <text evidence="2">Belongs to the bacterial solute-binding protein 3 family.</text>
</comment>
<accession>A0A3C1KKB3</accession>
<dbReference type="InterPro" id="IPR000189">
    <property type="entry name" value="Transglyc_AS"/>
</dbReference>